<dbReference type="Gene3D" id="3.20.20.80">
    <property type="entry name" value="Glycosidases"/>
    <property type="match status" value="1"/>
</dbReference>
<dbReference type="SUPFAM" id="SSF51445">
    <property type="entry name" value="(Trans)glycosidases"/>
    <property type="match status" value="1"/>
</dbReference>
<keyword evidence="11" id="KW-1185">Reference proteome</keyword>
<gene>
    <name evidence="10" type="ORF">QID03_05635</name>
</gene>
<dbReference type="RefSeq" id="WP_283203212.1">
    <property type="nucleotide sequence ID" value="NZ_JASGCB010000006.1"/>
</dbReference>
<comment type="subunit">
    <text evidence="4">Homohexamer; trimer of dimers.</text>
</comment>
<comment type="similarity">
    <text evidence="3">Belongs to the glycosyl hydrolase 51 family.</text>
</comment>
<dbReference type="Pfam" id="PF22848">
    <property type="entry name" value="ASD1_dom"/>
    <property type="match status" value="1"/>
</dbReference>
<feature type="domain" description="Alpha-L-arabinofuranosidase C-terminal" evidence="9">
    <location>
        <begin position="294"/>
        <end position="494"/>
    </location>
</feature>
<evidence type="ECO:0000256" key="2">
    <source>
        <dbReference type="ARBA" id="ARBA00004881"/>
    </source>
</evidence>
<sequence>MTDAWKARMTIDPTYRVADLDPRIYGSFIEHLGRAVYGGIYDPGHPAADEDGFRQDVIDLVKELNVPIVRYPGGNFVSGYRWEDGVGPVDERPVQLDLAWRSLEPNRVGLNEFARWAKKADSQVMMAVNLGTRGIEDAKHLVEYCNHPGGSYWSDLRRRHGVDKPHGIRVWCLGNEMDGPWQIGHKTADEYGRIAQEAAKVMKWVDPSIELVACGSSHAKMPTFPDWERIVLEHAYDEIDYLSLHTYYGNRDGDLANFLACSLDMDAFIRTVVATCDFVRAKKRSRKTIYLSFDEWNVWFHSNEADKQVEPWQVGPPLLEDVYTMEDALVAGCMLITLLKHADRVRIACLAQLVNVIAPIMTESGGPSWRQTIFYPFQHASNLARGTVMHAPVESPKYDSKDFTDVPYLEAVPVWNQEAGELVLLAVNRGERPLPLEVDVRGFPGARAEEHLVLAHPDVKAVNTKERPNEVVPAKRAVEPVDGGRLAVLLPALSWNVIRLSV</sequence>
<dbReference type="SMART" id="SM00813">
    <property type="entry name" value="Alpha-L-AF_C"/>
    <property type="match status" value="1"/>
</dbReference>
<protein>
    <recommendedName>
        <fullName evidence="5">non-reducing end alpha-L-arabinofuranosidase</fullName>
        <ecNumber evidence="5">3.2.1.55</ecNumber>
    </recommendedName>
</protein>
<dbReference type="InterPro" id="IPR013780">
    <property type="entry name" value="Glyco_hydro_b"/>
</dbReference>
<evidence type="ECO:0000313" key="11">
    <source>
        <dbReference type="Proteomes" id="UP001529245"/>
    </source>
</evidence>
<evidence type="ECO:0000256" key="7">
    <source>
        <dbReference type="ARBA" id="ARBA00023277"/>
    </source>
</evidence>
<dbReference type="EMBL" id="JASGCB010000006">
    <property type="protein sequence ID" value="MDI9259663.1"/>
    <property type="molecule type" value="Genomic_DNA"/>
</dbReference>
<dbReference type="Proteomes" id="UP001529245">
    <property type="component" value="Unassembled WGS sequence"/>
</dbReference>
<evidence type="ECO:0000256" key="5">
    <source>
        <dbReference type="ARBA" id="ARBA00012670"/>
    </source>
</evidence>
<comment type="catalytic activity">
    <reaction evidence="1">
        <text>Hydrolysis of terminal non-reducing alpha-L-arabinofuranoside residues in alpha-L-arabinosides.</text>
        <dbReference type="EC" id="3.2.1.55"/>
    </reaction>
</comment>
<evidence type="ECO:0000256" key="8">
    <source>
        <dbReference type="ARBA" id="ARBA00023295"/>
    </source>
</evidence>
<proteinExistence type="inferred from homology"/>
<keyword evidence="7" id="KW-0119">Carbohydrate metabolism</keyword>
<evidence type="ECO:0000256" key="4">
    <source>
        <dbReference type="ARBA" id="ARBA00011165"/>
    </source>
</evidence>
<dbReference type="EC" id="3.2.1.55" evidence="5"/>
<dbReference type="PANTHER" id="PTHR43576">
    <property type="entry name" value="ALPHA-L-ARABINOFURANOSIDASE C-RELATED"/>
    <property type="match status" value="1"/>
</dbReference>
<name>A0ABT6XX37_ALISE</name>
<dbReference type="Pfam" id="PF06964">
    <property type="entry name" value="Alpha-L-AF_C"/>
    <property type="match status" value="1"/>
</dbReference>
<reference evidence="10 11" key="1">
    <citation type="submission" date="2023-04" db="EMBL/GenBank/DDBJ databases">
        <title>A. sendaiensis sub sp. chiapanensis a novel subspecie with specific adaptation in bacterial cell wall isolated from an active volcano.</title>
        <authorList>
            <person name="Alvarez Gutierrez P.E."/>
            <person name="Ortiz Cortes L.Y."/>
        </authorList>
    </citation>
    <scope>NUCLEOTIDE SEQUENCE [LARGE SCALE GENOMIC DNA]</scope>
    <source>
        <strain evidence="10 11">PA2</strain>
    </source>
</reference>
<dbReference type="InterPro" id="IPR055235">
    <property type="entry name" value="ASD1_cat"/>
</dbReference>
<comment type="caution">
    <text evidence="10">The sequence shown here is derived from an EMBL/GenBank/DDBJ whole genome shotgun (WGS) entry which is preliminary data.</text>
</comment>
<evidence type="ECO:0000256" key="3">
    <source>
        <dbReference type="ARBA" id="ARBA00007186"/>
    </source>
</evidence>
<organism evidence="10 11">
    <name type="scientific">Alicyclobacillus sendaiensis PA2</name>
    <dbReference type="NCBI Taxonomy" id="3029425"/>
    <lineage>
        <taxon>Bacteria</taxon>
        <taxon>Bacillati</taxon>
        <taxon>Bacillota</taxon>
        <taxon>Bacilli</taxon>
        <taxon>Bacillales</taxon>
        <taxon>Alicyclobacillaceae</taxon>
        <taxon>Alicyclobacillus</taxon>
    </lineage>
</organism>
<evidence type="ECO:0000259" key="9">
    <source>
        <dbReference type="SMART" id="SM00813"/>
    </source>
</evidence>
<dbReference type="InterPro" id="IPR010720">
    <property type="entry name" value="Alpha-L-AF_C"/>
</dbReference>
<dbReference type="InterPro" id="IPR017853">
    <property type="entry name" value="GH"/>
</dbReference>
<dbReference type="SUPFAM" id="SSF51011">
    <property type="entry name" value="Glycosyl hydrolase domain"/>
    <property type="match status" value="1"/>
</dbReference>
<evidence type="ECO:0000256" key="6">
    <source>
        <dbReference type="ARBA" id="ARBA00022801"/>
    </source>
</evidence>
<keyword evidence="8" id="KW-0326">Glycosidase</keyword>
<evidence type="ECO:0000256" key="1">
    <source>
        <dbReference type="ARBA" id="ARBA00001462"/>
    </source>
</evidence>
<comment type="pathway">
    <text evidence="2">Glycan metabolism.</text>
</comment>
<keyword evidence="6" id="KW-0378">Hydrolase</keyword>
<dbReference type="PANTHER" id="PTHR43576:SF3">
    <property type="entry name" value="ALPHA-L-ARABINOFURANOSIDASE C"/>
    <property type="match status" value="1"/>
</dbReference>
<dbReference type="Gene3D" id="2.60.40.1180">
    <property type="entry name" value="Golgi alpha-mannosidase II"/>
    <property type="match status" value="1"/>
</dbReference>
<evidence type="ECO:0000313" key="10">
    <source>
        <dbReference type="EMBL" id="MDI9259663.1"/>
    </source>
</evidence>
<accession>A0ABT6XX37</accession>